<dbReference type="Proteomes" id="UP000663852">
    <property type="component" value="Unassembled WGS sequence"/>
</dbReference>
<evidence type="ECO:0000313" key="3">
    <source>
        <dbReference type="EMBL" id="CAF1550745.1"/>
    </source>
</evidence>
<keyword evidence="4" id="KW-1185">Reference proteome</keyword>
<gene>
    <name evidence="3" type="ORF">EDS130_LOCUS45987</name>
    <name evidence="2" type="ORF">XAT740_LOCUS33616</name>
</gene>
<accession>A0A815X484</accession>
<proteinExistence type="predicted"/>
<dbReference type="Proteomes" id="UP000663828">
    <property type="component" value="Unassembled WGS sequence"/>
</dbReference>
<comment type="caution">
    <text evidence="3">The sequence shown here is derived from an EMBL/GenBank/DDBJ whole genome shotgun (WGS) entry which is preliminary data.</text>
</comment>
<feature type="domain" description="MULE transposase" evidence="1">
    <location>
        <begin position="38"/>
        <end position="130"/>
    </location>
</feature>
<sequence>MSNAGDQFLLYDNEKGDNRIIIFSTRTDLNRLSHSDHWHMDGTFKISPKLFYQLYSIHGHFQGRTFPFLYAYLPGKGEPVYKELIDIILQNIDKHPTSITIDFECAVGNVIKRMFPSTKVTACFFHFKQNLWKKVKELNLVQLFLNDREVRHQLKNFACLAFVPEQYVTEEFEKLAEESPETMNGRNSRRRSPRFLISFWSCFDRLDHQLPRTNNPQEAWHNALKNSCRKHPSIYESIHDIKTEQHANLIFAEKAESGKMEIVKRTLYEDIDEQLQNLVANFYIYPRKEYFKRARALFNF</sequence>
<dbReference type="EMBL" id="CAJNOR010003224">
    <property type="protein sequence ID" value="CAF1391294.1"/>
    <property type="molecule type" value="Genomic_DNA"/>
</dbReference>
<evidence type="ECO:0000259" key="1">
    <source>
        <dbReference type="Pfam" id="PF10551"/>
    </source>
</evidence>
<evidence type="ECO:0000313" key="4">
    <source>
        <dbReference type="Proteomes" id="UP000663828"/>
    </source>
</evidence>
<dbReference type="AlphaFoldDB" id="A0A815X484"/>
<dbReference type="OrthoDB" id="93990at2759"/>
<protein>
    <recommendedName>
        <fullName evidence="1">MULE transposase domain-containing protein</fullName>
    </recommendedName>
</protein>
<dbReference type="InterPro" id="IPR018289">
    <property type="entry name" value="MULE_transposase_dom"/>
</dbReference>
<name>A0A815X484_ADIRI</name>
<organism evidence="3 5">
    <name type="scientific">Adineta ricciae</name>
    <name type="common">Rotifer</name>
    <dbReference type="NCBI Taxonomy" id="249248"/>
    <lineage>
        <taxon>Eukaryota</taxon>
        <taxon>Metazoa</taxon>
        <taxon>Spiralia</taxon>
        <taxon>Gnathifera</taxon>
        <taxon>Rotifera</taxon>
        <taxon>Eurotatoria</taxon>
        <taxon>Bdelloidea</taxon>
        <taxon>Adinetida</taxon>
        <taxon>Adinetidae</taxon>
        <taxon>Adineta</taxon>
    </lineage>
</organism>
<evidence type="ECO:0000313" key="5">
    <source>
        <dbReference type="Proteomes" id="UP000663852"/>
    </source>
</evidence>
<reference evidence="3" key="1">
    <citation type="submission" date="2021-02" db="EMBL/GenBank/DDBJ databases">
        <authorList>
            <person name="Nowell W R."/>
        </authorList>
    </citation>
    <scope>NUCLEOTIDE SEQUENCE</scope>
</reference>
<evidence type="ECO:0000313" key="2">
    <source>
        <dbReference type="EMBL" id="CAF1391294.1"/>
    </source>
</evidence>
<dbReference type="PANTHER" id="PTHR47160">
    <property type="entry name" value="PUTATIVE-RELATED"/>
    <property type="match status" value="1"/>
</dbReference>
<dbReference type="PANTHER" id="PTHR47160:SF10">
    <property type="entry name" value="MULE TRANSPOSASE DOMAIN-CONTAINING PROTEIN"/>
    <property type="match status" value="1"/>
</dbReference>
<dbReference type="Pfam" id="PF10551">
    <property type="entry name" value="MULE"/>
    <property type="match status" value="1"/>
</dbReference>
<dbReference type="EMBL" id="CAJNOJ010001406">
    <property type="protein sequence ID" value="CAF1550745.1"/>
    <property type="molecule type" value="Genomic_DNA"/>
</dbReference>